<evidence type="ECO:0000256" key="4">
    <source>
        <dbReference type="ARBA" id="ARBA00022840"/>
    </source>
</evidence>
<evidence type="ECO:0000256" key="2">
    <source>
        <dbReference type="ARBA" id="ARBA00022801"/>
    </source>
</evidence>
<dbReference type="InParanoid" id="A0A2P5CGG1"/>
<comment type="caution">
    <text evidence="6">The sequence shown here is derived from an EMBL/GenBank/DDBJ whole genome shotgun (WGS) entry which is preliminary data.</text>
</comment>
<dbReference type="InterPro" id="IPR014016">
    <property type="entry name" value="UvrD-like_ATP-bd"/>
</dbReference>
<keyword evidence="7" id="KW-1185">Reference proteome</keyword>
<evidence type="ECO:0000256" key="1">
    <source>
        <dbReference type="ARBA" id="ARBA00022741"/>
    </source>
</evidence>
<dbReference type="InterPro" id="IPR039904">
    <property type="entry name" value="TRANK1"/>
</dbReference>
<protein>
    <submittedName>
        <fullName evidence="6">UvrD-like Helicase, ATP-binding domain containing protein</fullName>
    </submittedName>
</protein>
<dbReference type="Proteomes" id="UP000237000">
    <property type="component" value="Unassembled WGS sequence"/>
</dbReference>
<dbReference type="EMBL" id="JXTC01000368">
    <property type="protein sequence ID" value="PON60108.1"/>
    <property type="molecule type" value="Genomic_DNA"/>
</dbReference>
<dbReference type="Pfam" id="PF00580">
    <property type="entry name" value="UvrD-helicase"/>
    <property type="match status" value="1"/>
</dbReference>
<accession>A0A2P5CGG1</accession>
<organism evidence="6 7">
    <name type="scientific">Trema orientale</name>
    <name type="common">Charcoal tree</name>
    <name type="synonym">Celtis orientalis</name>
    <dbReference type="NCBI Taxonomy" id="63057"/>
    <lineage>
        <taxon>Eukaryota</taxon>
        <taxon>Viridiplantae</taxon>
        <taxon>Streptophyta</taxon>
        <taxon>Embryophyta</taxon>
        <taxon>Tracheophyta</taxon>
        <taxon>Spermatophyta</taxon>
        <taxon>Magnoliopsida</taxon>
        <taxon>eudicotyledons</taxon>
        <taxon>Gunneridae</taxon>
        <taxon>Pentapetalae</taxon>
        <taxon>rosids</taxon>
        <taxon>fabids</taxon>
        <taxon>Rosales</taxon>
        <taxon>Cannabaceae</taxon>
        <taxon>Trema</taxon>
    </lineage>
</organism>
<dbReference type="STRING" id="63057.A0A2P5CGG1"/>
<name>A0A2P5CGG1_TREOI</name>
<proteinExistence type="predicted"/>
<reference evidence="7" key="1">
    <citation type="submission" date="2016-06" db="EMBL/GenBank/DDBJ databases">
        <title>Parallel loss of symbiosis genes in relatives of nitrogen-fixing non-legume Parasponia.</title>
        <authorList>
            <person name="Van Velzen R."/>
            <person name="Holmer R."/>
            <person name="Bu F."/>
            <person name="Rutten L."/>
            <person name="Van Zeijl A."/>
            <person name="Liu W."/>
            <person name="Santuari L."/>
            <person name="Cao Q."/>
            <person name="Sharma T."/>
            <person name="Shen D."/>
            <person name="Roswanjaya Y."/>
            <person name="Wardhani T."/>
            <person name="Kalhor M.S."/>
            <person name="Jansen J."/>
            <person name="Van den Hoogen J."/>
            <person name="Gungor B."/>
            <person name="Hartog M."/>
            <person name="Hontelez J."/>
            <person name="Verver J."/>
            <person name="Yang W.-C."/>
            <person name="Schijlen E."/>
            <person name="Repin R."/>
            <person name="Schilthuizen M."/>
            <person name="Schranz E."/>
            <person name="Heidstra R."/>
            <person name="Miyata K."/>
            <person name="Fedorova E."/>
            <person name="Kohlen W."/>
            <person name="Bisseling T."/>
            <person name="Smit S."/>
            <person name="Geurts R."/>
        </authorList>
    </citation>
    <scope>NUCLEOTIDE SEQUENCE [LARGE SCALE GENOMIC DNA]</scope>
    <source>
        <strain evidence="7">cv. RG33-2</strain>
    </source>
</reference>
<dbReference type="SUPFAM" id="SSF52540">
    <property type="entry name" value="P-loop containing nucleoside triphosphate hydrolases"/>
    <property type="match status" value="1"/>
</dbReference>
<evidence type="ECO:0000259" key="5">
    <source>
        <dbReference type="Pfam" id="PF00580"/>
    </source>
</evidence>
<gene>
    <name evidence="6" type="ORF">TorRG33x02_285920</name>
</gene>
<keyword evidence="3 6" id="KW-0347">Helicase</keyword>
<feature type="domain" description="UvrD-like helicase ATP-binding" evidence="5">
    <location>
        <begin position="100"/>
        <end position="193"/>
    </location>
</feature>
<dbReference type="GO" id="GO:0005524">
    <property type="term" value="F:ATP binding"/>
    <property type="evidence" value="ECO:0007669"/>
    <property type="project" value="UniProtKB-KW"/>
</dbReference>
<dbReference type="OrthoDB" id="1194248at2759"/>
<dbReference type="GO" id="GO:0016787">
    <property type="term" value="F:hydrolase activity"/>
    <property type="evidence" value="ECO:0007669"/>
    <property type="project" value="UniProtKB-KW"/>
</dbReference>
<dbReference type="Gene3D" id="3.40.50.300">
    <property type="entry name" value="P-loop containing nucleotide triphosphate hydrolases"/>
    <property type="match status" value="1"/>
</dbReference>
<evidence type="ECO:0000313" key="6">
    <source>
        <dbReference type="EMBL" id="PON60108.1"/>
    </source>
</evidence>
<keyword evidence="4 6" id="KW-0067">ATP-binding</keyword>
<dbReference type="AlphaFoldDB" id="A0A2P5CGG1"/>
<dbReference type="PANTHER" id="PTHR21529:SF4">
    <property type="entry name" value="TPR AND ANKYRIN REPEAT-CONTAINING PROTEIN 1"/>
    <property type="match status" value="1"/>
</dbReference>
<keyword evidence="2" id="KW-0378">Hydrolase</keyword>
<evidence type="ECO:0000313" key="7">
    <source>
        <dbReference type="Proteomes" id="UP000237000"/>
    </source>
</evidence>
<keyword evidence="1" id="KW-0547">Nucleotide-binding</keyword>
<dbReference type="InterPro" id="IPR027417">
    <property type="entry name" value="P-loop_NTPase"/>
</dbReference>
<evidence type="ECO:0000256" key="3">
    <source>
        <dbReference type="ARBA" id="ARBA00022806"/>
    </source>
</evidence>
<sequence>MRDGTVGNSFFNRFSGANGHSHGNTRVKSMALKSFIRMKEVNFDKFNFSYWSLFNKKFTKGLTPSTVFKEIMSHLKGGLQSLDSHDGKLSCQDYILLSKSRVSNLSEQERGNIYEIFLHYEKKKKMNGEYDLADLVTDLHRRLREENYEANKFDFVYIDEVQDLTMGQIAVFKYICRNVNDGFIFSGDTAQTIAKGVDFRFEEIRHLFYQEFILKSGTDRIYGRGEKGLMTELLHVSKNFRTHAGILTLAQSVINLIYHFFPVSIDVLSPETSHITGETPVLL</sequence>
<dbReference type="GO" id="GO:0004386">
    <property type="term" value="F:helicase activity"/>
    <property type="evidence" value="ECO:0007669"/>
    <property type="project" value="UniProtKB-KW"/>
</dbReference>
<dbReference type="PANTHER" id="PTHR21529">
    <property type="entry name" value="MAMMARY TURMOR VIRUS RECEPTOR HOMOLOG 1, 2 MTVR1, 2"/>
    <property type="match status" value="1"/>
</dbReference>